<name>A0ABT8DMD1_9FLAO</name>
<dbReference type="InterPro" id="IPR029069">
    <property type="entry name" value="HotDog_dom_sf"/>
</dbReference>
<dbReference type="CDD" id="cd03443">
    <property type="entry name" value="PaaI_thioesterase"/>
    <property type="match status" value="1"/>
</dbReference>
<comment type="catalytic activity">
    <reaction evidence="2">
        <text>a fatty acyl-CoA + H2O = a fatty acid + CoA + H(+)</text>
        <dbReference type="Rhea" id="RHEA:16781"/>
        <dbReference type="ChEBI" id="CHEBI:15377"/>
        <dbReference type="ChEBI" id="CHEBI:15378"/>
        <dbReference type="ChEBI" id="CHEBI:28868"/>
        <dbReference type="ChEBI" id="CHEBI:57287"/>
        <dbReference type="ChEBI" id="CHEBI:77636"/>
        <dbReference type="EC" id="3.1.2.20"/>
    </reaction>
</comment>
<evidence type="ECO:0000259" key="8">
    <source>
        <dbReference type="Pfam" id="PF03061"/>
    </source>
</evidence>
<keyword evidence="1 9" id="KW-0378">Hydrolase</keyword>
<dbReference type="RefSeq" id="WP_290255226.1">
    <property type="nucleotide sequence ID" value="NZ_JAUGQQ010000009.1"/>
</dbReference>
<comment type="catalytic activity">
    <reaction evidence="3">
        <text>a long-chain fatty acyl-CoA + H2O = a long-chain fatty acid + CoA + H(+)</text>
        <dbReference type="Rhea" id="RHEA:67680"/>
        <dbReference type="ChEBI" id="CHEBI:15377"/>
        <dbReference type="ChEBI" id="CHEBI:15378"/>
        <dbReference type="ChEBI" id="CHEBI:57287"/>
        <dbReference type="ChEBI" id="CHEBI:57560"/>
        <dbReference type="ChEBI" id="CHEBI:83139"/>
    </reaction>
</comment>
<keyword evidence="10" id="KW-1185">Reference proteome</keyword>
<dbReference type="EC" id="3.1.2.20" evidence="5"/>
<dbReference type="PANTHER" id="PTHR43240">
    <property type="entry name" value="1,4-DIHYDROXY-2-NAPHTHOYL-COA THIOESTERASE 1"/>
    <property type="match status" value="1"/>
</dbReference>
<evidence type="ECO:0000313" key="9">
    <source>
        <dbReference type="EMBL" id="MDN3725136.1"/>
    </source>
</evidence>
<evidence type="ECO:0000256" key="3">
    <source>
        <dbReference type="ARBA" id="ARBA00036002"/>
    </source>
</evidence>
<evidence type="ECO:0000256" key="7">
    <source>
        <dbReference type="ARBA" id="ARBA00048062"/>
    </source>
</evidence>
<comment type="catalytic activity">
    <reaction evidence="7">
        <text>a medium-chain fatty acyl-CoA + H2O = a medium-chain fatty acid + CoA + H(+)</text>
        <dbReference type="Rhea" id="RHEA:68184"/>
        <dbReference type="ChEBI" id="CHEBI:15377"/>
        <dbReference type="ChEBI" id="CHEBI:15378"/>
        <dbReference type="ChEBI" id="CHEBI:57287"/>
        <dbReference type="ChEBI" id="CHEBI:59558"/>
        <dbReference type="ChEBI" id="CHEBI:90546"/>
    </reaction>
</comment>
<dbReference type="SUPFAM" id="SSF54637">
    <property type="entry name" value="Thioesterase/thiol ester dehydrase-isomerase"/>
    <property type="match status" value="1"/>
</dbReference>
<evidence type="ECO:0000256" key="5">
    <source>
        <dbReference type="ARBA" id="ARBA00038894"/>
    </source>
</evidence>
<evidence type="ECO:0000256" key="6">
    <source>
        <dbReference type="ARBA" id="ARBA00040062"/>
    </source>
</evidence>
<dbReference type="InterPro" id="IPR006683">
    <property type="entry name" value="Thioestr_dom"/>
</dbReference>
<evidence type="ECO:0000313" key="10">
    <source>
        <dbReference type="Proteomes" id="UP001244787"/>
    </source>
</evidence>
<dbReference type="Gene3D" id="3.10.129.10">
    <property type="entry name" value="Hotdog Thioesterase"/>
    <property type="match status" value="1"/>
</dbReference>
<protein>
    <recommendedName>
        <fullName evidence="6">Medium/long-chain acyl-CoA thioesterase YigI</fullName>
        <ecNumber evidence="5">3.1.2.20</ecNumber>
    </recommendedName>
</protein>
<dbReference type="PANTHER" id="PTHR43240:SF20">
    <property type="entry name" value="MEDIUM_LONG-CHAIN ACYL-COA THIOESTERASE YIGI"/>
    <property type="match status" value="1"/>
</dbReference>
<evidence type="ECO:0000256" key="1">
    <source>
        <dbReference type="ARBA" id="ARBA00022801"/>
    </source>
</evidence>
<comment type="caution">
    <text evidence="9">The sequence shown here is derived from an EMBL/GenBank/DDBJ whole genome shotgun (WGS) entry which is preliminary data.</text>
</comment>
<sequence length="147" mass="16219">MDTARNKQLLQSFERSGIMKLFRAEGRIISDGNFEITVLKQSFMMRPAGMFNGSTIATLVDVSSGYAAASITPPNSYFTTVELKINYLNPALGDKLIAKAEVIKNGKRLSIVRTDVVSVQNNRETLVATSLVTLMQLQNTNNETQID</sequence>
<feature type="domain" description="Thioesterase" evidence="8">
    <location>
        <begin position="49"/>
        <end position="121"/>
    </location>
</feature>
<dbReference type="NCBIfam" id="TIGR00369">
    <property type="entry name" value="unchar_dom_1"/>
    <property type="match status" value="1"/>
</dbReference>
<reference evidence="9 10" key="1">
    <citation type="submission" date="2023-06" db="EMBL/GenBank/DDBJ databases">
        <authorList>
            <person name="Ye Y.-Q."/>
            <person name="Du Z.-J."/>
        </authorList>
    </citation>
    <scope>NUCLEOTIDE SEQUENCE [LARGE SCALE GENOMIC DNA]</scope>
    <source>
        <strain evidence="9 10">SDUM287046</strain>
    </source>
</reference>
<accession>A0ABT8DMD1</accession>
<evidence type="ECO:0000256" key="4">
    <source>
        <dbReference type="ARBA" id="ARBA00038381"/>
    </source>
</evidence>
<comment type="similarity">
    <text evidence="4">Belongs to the YigI thioesterase family.</text>
</comment>
<dbReference type="EMBL" id="JAUGQQ010000009">
    <property type="protein sequence ID" value="MDN3725136.1"/>
    <property type="molecule type" value="Genomic_DNA"/>
</dbReference>
<organism evidence="9 10">
    <name type="scientific">Aequorivita aurantiaca</name>
    <dbReference type="NCBI Taxonomy" id="3053356"/>
    <lineage>
        <taxon>Bacteria</taxon>
        <taxon>Pseudomonadati</taxon>
        <taxon>Bacteroidota</taxon>
        <taxon>Flavobacteriia</taxon>
        <taxon>Flavobacteriales</taxon>
        <taxon>Flavobacteriaceae</taxon>
        <taxon>Aequorivita</taxon>
    </lineage>
</organism>
<dbReference type="GO" id="GO:0016787">
    <property type="term" value="F:hydrolase activity"/>
    <property type="evidence" value="ECO:0007669"/>
    <property type="project" value="UniProtKB-KW"/>
</dbReference>
<dbReference type="Proteomes" id="UP001244787">
    <property type="component" value="Unassembled WGS sequence"/>
</dbReference>
<dbReference type="Pfam" id="PF03061">
    <property type="entry name" value="4HBT"/>
    <property type="match status" value="1"/>
</dbReference>
<dbReference type="InterPro" id="IPR003736">
    <property type="entry name" value="PAAI_dom"/>
</dbReference>
<proteinExistence type="inferred from homology"/>
<evidence type="ECO:0000256" key="2">
    <source>
        <dbReference type="ARBA" id="ARBA00035880"/>
    </source>
</evidence>
<gene>
    <name evidence="9" type="ORF">QRD02_12145</name>
</gene>